<dbReference type="Proteomes" id="UP000030106">
    <property type="component" value="Unassembled WGS sequence"/>
</dbReference>
<dbReference type="AlphaFoldDB" id="A0A0A2WFR6"/>
<accession>A0A0A2WFR6</accession>
<dbReference type="GO" id="GO:0005737">
    <property type="term" value="C:cytoplasm"/>
    <property type="evidence" value="ECO:0007669"/>
    <property type="project" value="TreeGrafter"/>
</dbReference>
<dbReference type="GO" id="GO:0004029">
    <property type="term" value="F:aldehyde dehydrogenase (NAD+) activity"/>
    <property type="evidence" value="ECO:0007669"/>
    <property type="project" value="TreeGrafter"/>
</dbReference>
<dbReference type="EMBL" id="ANFO01000154">
    <property type="protein sequence ID" value="KGQ11999.1"/>
    <property type="molecule type" value="Genomic_DNA"/>
</dbReference>
<dbReference type="InterPro" id="IPR051783">
    <property type="entry name" value="NAD(P)-dependent_oxidoreduct"/>
</dbReference>
<evidence type="ECO:0000259" key="1">
    <source>
        <dbReference type="Pfam" id="PF01370"/>
    </source>
</evidence>
<dbReference type="SUPFAM" id="SSF51735">
    <property type="entry name" value="NAD(P)-binding Rossmann-fold domains"/>
    <property type="match status" value="1"/>
</dbReference>
<dbReference type="Gene3D" id="3.40.50.720">
    <property type="entry name" value="NAD(P)-binding Rossmann-like Domain"/>
    <property type="match status" value="2"/>
</dbReference>
<protein>
    <submittedName>
        <fullName evidence="3">Uncharacterized protein</fullName>
    </submittedName>
</protein>
<proteinExistence type="predicted"/>
<evidence type="ECO:0000313" key="3">
    <source>
        <dbReference type="EMBL" id="KGQ11999.1"/>
    </source>
</evidence>
<dbReference type="InterPro" id="IPR016040">
    <property type="entry name" value="NAD(P)-bd_dom"/>
</dbReference>
<feature type="domain" description="NAD-dependent epimerase/dehydratase" evidence="1">
    <location>
        <begin position="170"/>
        <end position="257"/>
    </location>
</feature>
<name>A0A0A2WFR6_BEABA</name>
<comment type="caution">
    <text evidence="3">The sequence shown here is derived from an EMBL/GenBank/DDBJ whole genome shotgun (WGS) entry which is preliminary data.</text>
</comment>
<sequence length="369" mass="40561">MTLKVFLYGGAMTLNAFNAAGRPYSNVWHSTGYIGGTVLDYIYKARPDYAYSIYVRNEERAKPIKDKYPKVDFVYGSLEDSETLLHAVAETDVVIHTADSSDNVPGAAAIAMGLERGHTPEKPGYWIHLCGTSILTWYDQKHGREGEPPLPEQTYRDIDDVERLVTLPDYAHHRNVDILVQETISDAVKVAIICPPTIYGKGSGPVNTRSIQVPELVRTTLKEGYAPLVGKGETEWDNVHVDDLANLFGRLLDATQDPKKSKNPEIFGLHGYFFASNGVHRWSDVSQWILDEAAEQGYQSGATTKTVTLKEAESIAGATARSFGRNSKGIPQRAEKYLGWKAQGADLKSTIAATVADEAKTLGLKANKA</sequence>
<feature type="domain" description="NAD(P)-binding" evidence="2">
    <location>
        <begin position="31"/>
        <end position="108"/>
    </location>
</feature>
<dbReference type="InterPro" id="IPR001509">
    <property type="entry name" value="Epimerase_deHydtase"/>
</dbReference>
<dbReference type="HOGENOM" id="CLU_007383_12_2_1"/>
<dbReference type="PANTHER" id="PTHR48079:SF6">
    <property type="entry name" value="NAD(P)-BINDING DOMAIN-CONTAINING PROTEIN-RELATED"/>
    <property type="match status" value="1"/>
</dbReference>
<dbReference type="STRING" id="1245745.A0A0A2WFR6"/>
<dbReference type="Pfam" id="PF13460">
    <property type="entry name" value="NAD_binding_10"/>
    <property type="match status" value="1"/>
</dbReference>
<evidence type="ECO:0000313" key="4">
    <source>
        <dbReference type="Proteomes" id="UP000030106"/>
    </source>
</evidence>
<dbReference type="OrthoDB" id="10262413at2759"/>
<dbReference type="PANTHER" id="PTHR48079">
    <property type="entry name" value="PROTEIN YEEZ"/>
    <property type="match status" value="1"/>
</dbReference>
<gene>
    <name evidence="3" type="ORF">BBAD15_g2253</name>
</gene>
<dbReference type="InterPro" id="IPR036291">
    <property type="entry name" value="NAD(P)-bd_dom_sf"/>
</dbReference>
<dbReference type="eggNOG" id="KOG1502">
    <property type="taxonomic scope" value="Eukaryota"/>
</dbReference>
<evidence type="ECO:0000259" key="2">
    <source>
        <dbReference type="Pfam" id="PF13460"/>
    </source>
</evidence>
<organism evidence="3 4">
    <name type="scientific">Beauveria bassiana D1-5</name>
    <dbReference type="NCBI Taxonomy" id="1245745"/>
    <lineage>
        <taxon>Eukaryota</taxon>
        <taxon>Fungi</taxon>
        <taxon>Dikarya</taxon>
        <taxon>Ascomycota</taxon>
        <taxon>Pezizomycotina</taxon>
        <taxon>Sordariomycetes</taxon>
        <taxon>Hypocreomycetidae</taxon>
        <taxon>Hypocreales</taxon>
        <taxon>Cordycipitaceae</taxon>
        <taxon>Beauveria</taxon>
    </lineage>
</organism>
<dbReference type="Pfam" id="PF01370">
    <property type="entry name" value="Epimerase"/>
    <property type="match status" value="1"/>
</dbReference>
<reference evidence="3 4" key="1">
    <citation type="submission" date="2012-10" db="EMBL/GenBank/DDBJ databases">
        <title>Genome sequencing and analysis of entomopathogenic fungi Beauveria bassiana D1-5.</title>
        <authorList>
            <person name="Li Q."/>
            <person name="Wang L."/>
            <person name="Zhang Z."/>
            <person name="Wang Q."/>
            <person name="Ren J."/>
            <person name="Wang M."/>
            <person name="Xu W."/>
            <person name="Wang J."/>
            <person name="Lu Y."/>
            <person name="Du Q."/>
            <person name="Sun Z."/>
        </authorList>
    </citation>
    <scope>NUCLEOTIDE SEQUENCE [LARGE SCALE GENOMIC DNA]</scope>
    <source>
        <strain evidence="3 4">D1-5</strain>
    </source>
</reference>